<sequence>MDRVAEGLGVERCRQEQRNAESCRGCGNGRKEIGTVWLCRLQRREEMDGGQNEALRGLQRREGMGRGNDEVLRGLQSREGVEVGKEEVLRGMQGGEGLLLQTKVLGYHQLSLWPSG</sequence>
<organism evidence="1 2">
    <name type="scientific">Protea cynaroides</name>
    <dbReference type="NCBI Taxonomy" id="273540"/>
    <lineage>
        <taxon>Eukaryota</taxon>
        <taxon>Viridiplantae</taxon>
        <taxon>Streptophyta</taxon>
        <taxon>Embryophyta</taxon>
        <taxon>Tracheophyta</taxon>
        <taxon>Spermatophyta</taxon>
        <taxon>Magnoliopsida</taxon>
        <taxon>Proteales</taxon>
        <taxon>Proteaceae</taxon>
        <taxon>Protea</taxon>
    </lineage>
</organism>
<evidence type="ECO:0000313" key="2">
    <source>
        <dbReference type="Proteomes" id="UP001141806"/>
    </source>
</evidence>
<gene>
    <name evidence="1" type="ORF">NE237_026545</name>
</gene>
<dbReference type="AlphaFoldDB" id="A0A9Q0K0L3"/>
<keyword evidence="2" id="KW-1185">Reference proteome</keyword>
<evidence type="ECO:0000313" key="1">
    <source>
        <dbReference type="EMBL" id="KAJ4959434.1"/>
    </source>
</evidence>
<accession>A0A9Q0K0L3</accession>
<dbReference type="Proteomes" id="UP001141806">
    <property type="component" value="Unassembled WGS sequence"/>
</dbReference>
<dbReference type="EMBL" id="JAMYWD010000010">
    <property type="protein sequence ID" value="KAJ4959434.1"/>
    <property type="molecule type" value="Genomic_DNA"/>
</dbReference>
<protein>
    <submittedName>
        <fullName evidence="1">Uncharacterized protein</fullName>
    </submittedName>
</protein>
<name>A0A9Q0K0L3_9MAGN</name>
<proteinExistence type="predicted"/>
<reference evidence="1" key="1">
    <citation type="journal article" date="2023" name="Plant J.">
        <title>The genome of the king protea, Protea cynaroides.</title>
        <authorList>
            <person name="Chang J."/>
            <person name="Duong T.A."/>
            <person name="Schoeman C."/>
            <person name="Ma X."/>
            <person name="Roodt D."/>
            <person name="Barker N."/>
            <person name="Li Z."/>
            <person name="Van de Peer Y."/>
            <person name="Mizrachi E."/>
        </authorList>
    </citation>
    <scope>NUCLEOTIDE SEQUENCE</scope>
    <source>
        <tissue evidence="1">Young leaves</tissue>
    </source>
</reference>
<comment type="caution">
    <text evidence="1">The sequence shown here is derived from an EMBL/GenBank/DDBJ whole genome shotgun (WGS) entry which is preliminary data.</text>
</comment>